<dbReference type="InterPro" id="IPR002909">
    <property type="entry name" value="IPT_dom"/>
</dbReference>
<feature type="chain" id="PRO_5022903253" description="IPT/TIG domain-containing protein" evidence="1">
    <location>
        <begin position="19"/>
        <end position="330"/>
    </location>
</feature>
<dbReference type="Gene3D" id="2.60.40.10">
    <property type="entry name" value="Immunoglobulins"/>
    <property type="match status" value="1"/>
</dbReference>
<dbReference type="Gene3D" id="2.60.120.380">
    <property type="match status" value="1"/>
</dbReference>
<dbReference type="SUPFAM" id="SSF81296">
    <property type="entry name" value="E set domains"/>
    <property type="match status" value="1"/>
</dbReference>
<dbReference type="EMBL" id="RQGN01000082">
    <property type="protein sequence ID" value="TGL97484.1"/>
    <property type="molecule type" value="Genomic_DNA"/>
</dbReference>
<dbReference type="InterPro" id="IPR014756">
    <property type="entry name" value="Ig_E-set"/>
</dbReference>
<evidence type="ECO:0000256" key="1">
    <source>
        <dbReference type="SAM" id="SignalP"/>
    </source>
</evidence>
<keyword evidence="1" id="KW-0732">Signal</keyword>
<dbReference type="Proteomes" id="UP000298429">
    <property type="component" value="Unassembled WGS sequence"/>
</dbReference>
<dbReference type="RefSeq" id="WP_135671683.1">
    <property type="nucleotide sequence ID" value="NZ_RQGN01000082.1"/>
</dbReference>
<dbReference type="InterPro" id="IPR013783">
    <property type="entry name" value="Ig-like_fold"/>
</dbReference>
<dbReference type="AlphaFoldDB" id="A0A5F2B078"/>
<name>A0A5F2B078_9LEPT</name>
<proteinExistence type="predicted"/>
<reference evidence="3 4" key="1">
    <citation type="journal article" date="2019" name="PLoS Negl. Trop. Dis.">
        <title>Revisiting the worldwide diversity of Leptospira species in the environment.</title>
        <authorList>
            <person name="Vincent A.T."/>
            <person name="Schiettekatte O."/>
            <person name="Bourhy P."/>
            <person name="Veyrier F.J."/>
            <person name="Picardeau M."/>
        </authorList>
    </citation>
    <scope>NUCLEOTIDE SEQUENCE [LARGE SCALE GENOMIC DNA]</scope>
    <source>
        <strain evidence="3 4">201702444</strain>
    </source>
</reference>
<sequence length="330" mass="34994">MKSLIAFVSMMLILFSFANCKKGGSDDDTLMFLFLYNVVNAETVADIYPDRGFPGSTTSLTGESFPGIASEYTVSVGGTTATGINLTNTTTLTFTMPTVPNVAVNSTLPIVIQRSGSSVLSKTIRYRPLQSIALNQPNSLTGRVSSVDVSMFYSFTATTNTPHVANVFGYAGSNLDLYYYSSPTSAATALATGSSQTSEFDRATLAAGNYILQVKHVGGLVANFKTNISDGAIVPTSTSNEANTFRRCYDFLGSNPTANVAGGCESLNPPANANMLRTGRCTYPGESGLSTRSYYISMDGYGFTTGYAQTTCLQAGYDSPNPDKAIFIPN</sequence>
<dbReference type="Pfam" id="PF01833">
    <property type="entry name" value="TIG"/>
    <property type="match status" value="1"/>
</dbReference>
<evidence type="ECO:0000313" key="4">
    <source>
        <dbReference type="Proteomes" id="UP000298429"/>
    </source>
</evidence>
<organism evidence="3 4">
    <name type="scientific">Leptospira barantonii</name>
    <dbReference type="NCBI Taxonomy" id="2023184"/>
    <lineage>
        <taxon>Bacteria</taxon>
        <taxon>Pseudomonadati</taxon>
        <taxon>Spirochaetota</taxon>
        <taxon>Spirochaetia</taxon>
        <taxon>Leptospirales</taxon>
        <taxon>Leptospiraceae</taxon>
        <taxon>Leptospira</taxon>
    </lineage>
</organism>
<feature type="domain" description="IPT/TIG" evidence="2">
    <location>
        <begin position="44"/>
        <end position="119"/>
    </location>
</feature>
<dbReference type="OrthoDB" id="345027at2"/>
<evidence type="ECO:0000313" key="3">
    <source>
        <dbReference type="EMBL" id="TGL97484.1"/>
    </source>
</evidence>
<comment type="caution">
    <text evidence="3">The sequence shown here is derived from an EMBL/GenBank/DDBJ whole genome shotgun (WGS) entry which is preliminary data.</text>
</comment>
<feature type="signal peptide" evidence="1">
    <location>
        <begin position="1"/>
        <end position="18"/>
    </location>
</feature>
<evidence type="ECO:0000259" key="2">
    <source>
        <dbReference type="Pfam" id="PF01833"/>
    </source>
</evidence>
<protein>
    <recommendedName>
        <fullName evidence="2">IPT/TIG domain-containing protein</fullName>
    </recommendedName>
</protein>
<accession>A0A5F2B078</accession>
<gene>
    <name evidence="3" type="ORF">EHQ76_14695</name>
</gene>